<dbReference type="EMBL" id="KB722649">
    <property type="protein sequence ID" value="EMS22981.1"/>
    <property type="molecule type" value="Genomic_DNA"/>
</dbReference>
<dbReference type="RefSeq" id="XP_016274100.1">
    <property type="nucleotide sequence ID" value="XM_016421507.1"/>
</dbReference>
<dbReference type="InterPro" id="IPR036047">
    <property type="entry name" value="F-box-like_dom_sf"/>
</dbReference>
<evidence type="ECO:0000313" key="2">
    <source>
        <dbReference type="EMBL" id="EMS22981.1"/>
    </source>
</evidence>
<evidence type="ECO:0000256" key="1">
    <source>
        <dbReference type="SAM" id="MobiDB-lite"/>
    </source>
</evidence>
<protein>
    <submittedName>
        <fullName evidence="2">Uncharacterized protein</fullName>
    </submittedName>
</protein>
<feature type="region of interest" description="Disordered" evidence="1">
    <location>
        <begin position="87"/>
        <end position="121"/>
    </location>
</feature>
<sequence>MQSEASQRRRRLPTLDYADLKRFSRTCRPFHELEKSPSLHLKLFRQPSDPANPLKAGQPVRFHPVLDVTWLSRPDLDEADITVFPKSRKRNLEEADEPMEGADPSDNDDESDTGSDGVRHYKPLDLPVAAEYATSPPSTKVIFLAGTGPVMADKRGVRVRSVIEAVRGGPEPTEEDLEELESMTMWDTLGDCTFWAGMSSARAVGDDSVALRPNEFD</sequence>
<gene>
    <name evidence="2" type="ORF">RHTO_07852</name>
</gene>
<dbReference type="OrthoDB" id="2521082at2759"/>
<dbReference type="SUPFAM" id="SSF81383">
    <property type="entry name" value="F-box domain"/>
    <property type="match status" value="1"/>
</dbReference>
<feature type="compositionally biased region" description="Acidic residues" evidence="1">
    <location>
        <begin position="94"/>
        <end position="113"/>
    </location>
</feature>
<dbReference type="Proteomes" id="UP000016926">
    <property type="component" value="Unassembled WGS sequence"/>
</dbReference>
<name>M7WY11_RHOT1</name>
<dbReference type="GeneID" id="27371865"/>
<dbReference type="HOGENOM" id="CLU_1272893_0_0_1"/>
<dbReference type="AlphaFoldDB" id="M7WY11"/>
<evidence type="ECO:0000313" key="3">
    <source>
        <dbReference type="Proteomes" id="UP000016926"/>
    </source>
</evidence>
<keyword evidence="3" id="KW-1185">Reference proteome</keyword>
<organism evidence="2 3">
    <name type="scientific">Rhodotorula toruloides (strain NP11)</name>
    <name type="common">Yeast</name>
    <name type="synonym">Rhodosporidium toruloides</name>
    <dbReference type="NCBI Taxonomy" id="1130832"/>
    <lineage>
        <taxon>Eukaryota</taxon>
        <taxon>Fungi</taxon>
        <taxon>Dikarya</taxon>
        <taxon>Basidiomycota</taxon>
        <taxon>Pucciniomycotina</taxon>
        <taxon>Microbotryomycetes</taxon>
        <taxon>Sporidiobolales</taxon>
        <taxon>Sporidiobolaceae</taxon>
        <taxon>Rhodotorula</taxon>
    </lineage>
</organism>
<proteinExistence type="predicted"/>
<accession>M7WY11</accession>
<reference evidence="2 3" key="1">
    <citation type="journal article" date="2012" name="Nat. Commun.">
        <title>A multi-omic map of the lipid-producing yeast Rhodosporidium toruloides.</title>
        <authorList>
            <person name="Zhu Z."/>
            <person name="Zhang S."/>
            <person name="Liu H."/>
            <person name="Shen H."/>
            <person name="Lin X."/>
            <person name="Yang F."/>
            <person name="Zhou Y.J."/>
            <person name="Jin G."/>
            <person name="Ye M."/>
            <person name="Zou H."/>
            <person name="Zou H."/>
            <person name="Zhao Z.K."/>
        </authorList>
    </citation>
    <scope>NUCLEOTIDE SEQUENCE [LARGE SCALE GENOMIC DNA]</scope>
    <source>
        <strain evidence="2 3">NP11</strain>
    </source>
</reference>